<protein>
    <recommendedName>
        <fullName evidence="3">Glycosyltransferase family 52</fullName>
    </recommendedName>
</protein>
<organism evidence="1 2">
    <name type="scientific">Marinobacter salinexigens</name>
    <dbReference type="NCBI Taxonomy" id="2919747"/>
    <lineage>
        <taxon>Bacteria</taxon>
        <taxon>Pseudomonadati</taxon>
        <taxon>Pseudomonadota</taxon>
        <taxon>Gammaproteobacteria</taxon>
        <taxon>Pseudomonadales</taxon>
        <taxon>Marinobacteraceae</taxon>
        <taxon>Marinobacter</taxon>
    </lineage>
</organism>
<sequence>MTSLDTTLNVFVVSTPLQLISCAEARRYYGCSAAESLLVIARPDNSETESQLALLSTALGWQDVETIHLKKSSFYLHLGGVARSLAHRPIKRMFIGNKASWIHEVFYRGFDAEELVFVDDGLATVKYYHAIHNEGLASRVSKGKARLLSAMGIRLHRVVPEVVSFFTFFPLPCTDKITTVIHDFPVFRETFRTREHVSSALPPLIGFLGQPFGGGIRLQRLKLQIEHVLERHPDSRIVYFMHRKEVRAELDSLLWGLPVEVRQAGRPIEVEVALSGEKYTAFYSFASTALFTLKKMFPYINVYQIDDEALGAQVPYYEEIVSMFQSAGVEATTL</sequence>
<evidence type="ECO:0000313" key="2">
    <source>
        <dbReference type="Proteomes" id="UP000323161"/>
    </source>
</evidence>
<dbReference type="EMBL" id="VTUU01000009">
    <property type="protein sequence ID" value="KAA1171624.1"/>
    <property type="molecule type" value="Genomic_DNA"/>
</dbReference>
<dbReference type="AlphaFoldDB" id="A0A5B0VAZ1"/>
<evidence type="ECO:0000313" key="1">
    <source>
        <dbReference type="EMBL" id="KAA1171624.1"/>
    </source>
</evidence>
<reference evidence="1 2" key="1">
    <citation type="submission" date="2019-08" db="EMBL/GenBank/DDBJ databases">
        <title>Marinobacter ZYF650 sp. nov., a marine bacterium isolated from seawater of the Mariana trench.</title>
        <authorList>
            <person name="Ahmad W."/>
        </authorList>
    </citation>
    <scope>NUCLEOTIDE SEQUENCE [LARGE SCALE GENOMIC DNA]</scope>
    <source>
        <strain evidence="1 2">ZYF650</strain>
    </source>
</reference>
<proteinExistence type="predicted"/>
<keyword evidence="2" id="KW-1185">Reference proteome</keyword>
<accession>A0A5B0VAZ1</accession>
<dbReference type="RefSeq" id="WP_149601238.1">
    <property type="nucleotide sequence ID" value="NZ_VTUU01000009.1"/>
</dbReference>
<evidence type="ECO:0008006" key="3">
    <source>
        <dbReference type="Google" id="ProtNLM"/>
    </source>
</evidence>
<name>A0A5B0VAZ1_9GAMM</name>
<gene>
    <name evidence="1" type="ORF">FWJ25_15845</name>
</gene>
<comment type="caution">
    <text evidence="1">The sequence shown here is derived from an EMBL/GenBank/DDBJ whole genome shotgun (WGS) entry which is preliminary data.</text>
</comment>
<dbReference type="Proteomes" id="UP000323161">
    <property type="component" value="Unassembled WGS sequence"/>
</dbReference>